<protein>
    <recommendedName>
        <fullName evidence="5">Major facilitator superfamily (MFS) profile domain-containing protein</fullName>
    </recommendedName>
</protein>
<dbReference type="InParanoid" id="E4XW63"/>
<name>E4XW63_OIKDI</name>
<sequence>MEAFRSHNGEKLYDGPPDGGYGWWIAAGHFINIGIGYGFTKSFGIFFPYIKEEYSVDNTTTSLVFSIMMFTQYS</sequence>
<dbReference type="EMBL" id="FN653234">
    <property type="protein sequence ID" value="CBY13918.1"/>
    <property type="molecule type" value="Genomic_DNA"/>
</dbReference>
<keyword evidence="1" id="KW-0812">Transmembrane</keyword>
<accession>E4XW63</accession>
<dbReference type="Proteomes" id="UP000011014">
    <property type="component" value="Unassembled WGS sequence"/>
</dbReference>
<dbReference type="Proteomes" id="UP000001307">
    <property type="component" value="Unassembled WGS sequence"/>
</dbReference>
<keyword evidence="1" id="KW-1133">Transmembrane helix</keyword>
<evidence type="ECO:0000313" key="2">
    <source>
        <dbReference type="EMBL" id="CBY13918.1"/>
    </source>
</evidence>
<feature type="transmembrane region" description="Helical" evidence="1">
    <location>
        <begin position="20"/>
        <end position="39"/>
    </location>
</feature>
<evidence type="ECO:0000313" key="4">
    <source>
        <dbReference type="Proteomes" id="UP000001307"/>
    </source>
</evidence>
<evidence type="ECO:0000313" key="3">
    <source>
        <dbReference type="EMBL" id="CBY39156.1"/>
    </source>
</evidence>
<evidence type="ECO:0008006" key="5">
    <source>
        <dbReference type="Google" id="ProtNLM"/>
    </source>
</evidence>
<dbReference type="EMBL" id="FN655444">
    <property type="protein sequence ID" value="CBY39156.1"/>
    <property type="molecule type" value="Genomic_DNA"/>
</dbReference>
<dbReference type="InterPro" id="IPR036259">
    <property type="entry name" value="MFS_trans_sf"/>
</dbReference>
<gene>
    <name evidence="2" type="ORF">GSOID_T00006874001</name>
    <name evidence="3" type="ORF">GSOID_T00019704001</name>
</gene>
<organism evidence="2">
    <name type="scientific">Oikopleura dioica</name>
    <name type="common">Tunicate</name>
    <dbReference type="NCBI Taxonomy" id="34765"/>
    <lineage>
        <taxon>Eukaryota</taxon>
        <taxon>Metazoa</taxon>
        <taxon>Chordata</taxon>
        <taxon>Tunicata</taxon>
        <taxon>Appendicularia</taxon>
        <taxon>Copelata</taxon>
        <taxon>Oikopleuridae</taxon>
        <taxon>Oikopleura</taxon>
    </lineage>
</organism>
<dbReference type="OrthoDB" id="2213137at2759"/>
<reference evidence="2" key="1">
    <citation type="journal article" date="2010" name="Science">
        <title>Plasticity of animal genome architecture unmasked by rapid evolution of a pelagic tunicate.</title>
        <authorList>
            <person name="Denoeud F."/>
            <person name="Henriet S."/>
            <person name="Mungpakdee S."/>
            <person name="Aury J.M."/>
            <person name="Da Silva C."/>
            <person name="Brinkmann H."/>
            <person name="Mikhaleva J."/>
            <person name="Olsen L.C."/>
            <person name="Jubin C."/>
            <person name="Canestro C."/>
            <person name="Bouquet J.M."/>
            <person name="Danks G."/>
            <person name="Poulain J."/>
            <person name="Campsteijn C."/>
            <person name="Adamski M."/>
            <person name="Cross I."/>
            <person name="Yadetie F."/>
            <person name="Muffato M."/>
            <person name="Louis A."/>
            <person name="Butcher S."/>
            <person name="Tsagkogeorga G."/>
            <person name="Konrad A."/>
            <person name="Singh S."/>
            <person name="Jensen M.F."/>
            <person name="Cong E.H."/>
            <person name="Eikeseth-Otteraa H."/>
            <person name="Noel B."/>
            <person name="Anthouard V."/>
            <person name="Porcel B.M."/>
            <person name="Kachouri-Lafond R."/>
            <person name="Nishino A."/>
            <person name="Ugolini M."/>
            <person name="Chourrout P."/>
            <person name="Nishida H."/>
            <person name="Aasland R."/>
            <person name="Huzurbazar S."/>
            <person name="Westhof E."/>
            <person name="Delsuc F."/>
            <person name="Lehrach H."/>
            <person name="Reinhardt R."/>
            <person name="Weissenbach J."/>
            <person name="Roy S.W."/>
            <person name="Artiguenave F."/>
            <person name="Postlethwait J.H."/>
            <person name="Manak J.R."/>
            <person name="Thompson E.M."/>
            <person name="Jaillon O."/>
            <person name="Du Pasquier L."/>
            <person name="Boudinot P."/>
            <person name="Liberles D.A."/>
            <person name="Volff J.N."/>
            <person name="Philippe H."/>
            <person name="Lenhard B."/>
            <person name="Roest Crollius H."/>
            <person name="Wincker P."/>
            <person name="Chourrout D."/>
        </authorList>
    </citation>
    <scope>NUCLEOTIDE SEQUENCE [LARGE SCALE GENOMIC DNA]</scope>
</reference>
<dbReference type="AlphaFoldDB" id="E4XW63"/>
<feature type="non-terminal residue" evidence="2">
    <location>
        <position position="74"/>
    </location>
</feature>
<keyword evidence="4" id="KW-1185">Reference proteome</keyword>
<keyword evidence="1" id="KW-0472">Membrane</keyword>
<evidence type="ECO:0000256" key="1">
    <source>
        <dbReference type="SAM" id="Phobius"/>
    </source>
</evidence>
<proteinExistence type="predicted"/>
<dbReference type="SUPFAM" id="SSF103473">
    <property type="entry name" value="MFS general substrate transporter"/>
    <property type="match status" value="1"/>
</dbReference>